<keyword evidence="1" id="KW-0732">Signal</keyword>
<evidence type="ECO:0000313" key="3">
    <source>
        <dbReference type="EMBL" id="OAI13206.1"/>
    </source>
</evidence>
<feature type="domain" description="Transglutaminase-like" evidence="2">
    <location>
        <begin position="52"/>
        <end position="172"/>
    </location>
</feature>
<evidence type="ECO:0000256" key="1">
    <source>
        <dbReference type="SAM" id="SignalP"/>
    </source>
</evidence>
<dbReference type="Proteomes" id="UP000077857">
    <property type="component" value="Unassembled WGS sequence"/>
</dbReference>
<dbReference type="OrthoDB" id="5560794at2"/>
<evidence type="ECO:0000313" key="4">
    <source>
        <dbReference type="Proteomes" id="UP000077857"/>
    </source>
</evidence>
<dbReference type="InterPro" id="IPR002931">
    <property type="entry name" value="Transglutaminase-like"/>
</dbReference>
<evidence type="ECO:0000259" key="2">
    <source>
        <dbReference type="Pfam" id="PF01841"/>
    </source>
</evidence>
<feature type="chain" id="PRO_5008068788" evidence="1">
    <location>
        <begin position="32"/>
        <end position="878"/>
    </location>
</feature>
<dbReference type="SUPFAM" id="SSF54001">
    <property type="entry name" value="Cysteine proteinases"/>
    <property type="match status" value="1"/>
</dbReference>
<feature type="signal peptide" evidence="1">
    <location>
        <begin position="1"/>
        <end position="31"/>
    </location>
</feature>
<proteinExistence type="predicted"/>
<dbReference type="AlphaFoldDB" id="A0A177N5C9"/>
<organism evidence="3 4">
    <name type="scientific">Methylomonas koyamae</name>
    <dbReference type="NCBI Taxonomy" id="702114"/>
    <lineage>
        <taxon>Bacteria</taxon>
        <taxon>Pseudomonadati</taxon>
        <taxon>Pseudomonadota</taxon>
        <taxon>Gammaproteobacteria</taxon>
        <taxon>Methylococcales</taxon>
        <taxon>Methylococcaceae</taxon>
        <taxon>Methylomonas</taxon>
    </lineage>
</organism>
<dbReference type="Pfam" id="PF01841">
    <property type="entry name" value="Transglut_core"/>
    <property type="match status" value="1"/>
</dbReference>
<comment type="caution">
    <text evidence="3">The sequence shown here is derived from an EMBL/GenBank/DDBJ whole genome shotgun (WGS) entry which is preliminary data.</text>
</comment>
<dbReference type="Gene3D" id="3.10.620.30">
    <property type="match status" value="1"/>
</dbReference>
<dbReference type="EMBL" id="LUUJ01000102">
    <property type="protein sequence ID" value="OAI13206.1"/>
    <property type="molecule type" value="Genomic_DNA"/>
</dbReference>
<protein>
    <submittedName>
        <fullName evidence="3">Transglutaminase</fullName>
    </submittedName>
</protein>
<gene>
    <name evidence="3" type="ORF">A1507_17720</name>
</gene>
<sequence length="878" mass="94375">MLLRQYLPKILRSVAIFLGLAAVLSVTEAFAQQSETAEIVFTGSDAQPLVDKATQLKSAVAIYEYVRNHFEFSAYHGSRSGSINTFMGQRGSDVDIATALIAMLRSQNIPARYAVGTVRLPATQLTNWLGIGNLDVAVQVLKDQGIQGVILAADRSTVDFEHVWAEVLVPFDQYRGLTTSTSVDCALSVNASRCNWIPLDGSFKQKTYNGLNIDPYNALSFDYAGYYNAIKDSGTDTLLRKDKNPLTILEEQIATWLRTINPGKTLEDVADAGQIVEIRDGLLPASLPYTVTGTIRRYDSVELHDTAVPASEPKKWGKNLSISIYMVAPLSGGGTLTVNLGAGNALLAELNTKRLTLTTEFPPPGNIPNMVTRLGGSEVARPLSGNGTIVGYTPAIGDPYTITVSMDGSPDPSGGTNDRNITATYSGIIGGYYLIATGGESSNWSQVHRAADQLLADNVNYKIVFNPADPGANGQPCDFASGLNCTPFVDTTGNGWDASDLPLLQNKPVLDALTGGLLYVAATQYYATQREQFERADHLMKTRTPIIGFLGVVSSVYDVEYIDGTAFSVLPGGLLIDMKGITIGGSYRSHEAALNYSNRQFEFLGHISSSLEHETWQELTGYDAVSTVRGIQMALAGGSSLVNVKRDTTTNTVPTFLNSVGFGASAPSPFSLASRTLFNTTPNSWSHTTTTALEGFDMLKKAPTGATDSRLGTLSYYNDNWNGYLTNCDQNENTLIGWKATYGGSTTLAAGGACGASWGNGTTIDTALVLMQNSFNSVRGGTNTAFFNYLDGAQGFVSADFAYRSKTLATNAYSTATVAGIRNDLLLRDTSQSWVEYTLPSTLVAGPSNHFEVDIRKVYETATGRLNSLSFEILNRGN</sequence>
<reference evidence="3 4" key="1">
    <citation type="submission" date="2016-03" db="EMBL/GenBank/DDBJ databases">
        <authorList>
            <person name="Ploux O."/>
        </authorList>
    </citation>
    <scope>NUCLEOTIDE SEQUENCE [LARGE SCALE GENOMIC DNA]</scope>
    <source>
        <strain evidence="3 4">R-45378</strain>
    </source>
</reference>
<accession>A0A177N5C9</accession>
<dbReference type="InterPro" id="IPR038765">
    <property type="entry name" value="Papain-like_cys_pep_sf"/>
</dbReference>
<name>A0A177N5C9_9GAMM</name>